<feature type="region of interest" description="Disordered" evidence="1">
    <location>
        <begin position="1"/>
        <end position="24"/>
    </location>
</feature>
<evidence type="ECO:0000313" key="2">
    <source>
        <dbReference type="EMBL" id="EFM64460.1"/>
    </source>
</evidence>
<accession>E0E3T8</accession>
<proteinExistence type="predicted"/>
<dbReference type="OrthoDB" id="1697581at2"/>
<gene>
    <name evidence="2" type="ORF">HMPREF0634_0580</name>
</gene>
<dbReference type="AlphaFoldDB" id="E0E3T8"/>
<sequence length="37" mass="4519">MPRCRSPPFLSEKQTDKKEMEETLWQKSITFMSEDKR</sequence>
<dbReference type="Proteomes" id="UP000003244">
    <property type="component" value="Unassembled WGS sequence"/>
</dbReference>
<organism evidence="2 3">
    <name type="scientific">Peptostreptococcus stomatis DSM 17678</name>
    <dbReference type="NCBI Taxonomy" id="596315"/>
    <lineage>
        <taxon>Bacteria</taxon>
        <taxon>Bacillati</taxon>
        <taxon>Bacillota</taxon>
        <taxon>Clostridia</taxon>
        <taxon>Peptostreptococcales</taxon>
        <taxon>Peptostreptococcaceae</taxon>
        <taxon>Peptostreptococcus</taxon>
    </lineage>
</organism>
<evidence type="ECO:0000256" key="1">
    <source>
        <dbReference type="SAM" id="MobiDB-lite"/>
    </source>
</evidence>
<protein>
    <submittedName>
        <fullName evidence="2">Uncharacterized protein</fullName>
    </submittedName>
</protein>
<keyword evidence="3" id="KW-1185">Reference proteome</keyword>
<reference evidence="2 3" key="1">
    <citation type="submission" date="2010-08" db="EMBL/GenBank/DDBJ databases">
        <authorList>
            <person name="Harkins D.M."/>
            <person name="Madupu R."/>
            <person name="Durkin A.S."/>
            <person name="Torralba M."/>
            <person name="Methe B."/>
            <person name="Sutton G.G."/>
            <person name="Nelson K.E."/>
        </authorList>
    </citation>
    <scope>NUCLEOTIDE SEQUENCE [LARGE SCALE GENOMIC DNA]</scope>
    <source>
        <strain evidence="2 3">DSM 17678</strain>
    </source>
</reference>
<name>E0E3T8_9FIRM</name>
<comment type="caution">
    <text evidence="2">The sequence shown here is derived from an EMBL/GenBank/DDBJ whole genome shotgun (WGS) entry which is preliminary data.</text>
</comment>
<evidence type="ECO:0000313" key="3">
    <source>
        <dbReference type="Proteomes" id="UP000003244"/>
    </source>
</evidence>
<dbReference type="EMBL" id="ADGQ01000060">
    <property type="protein sequence ID" value="EFM64460.1"/>
    <property type="molecule type" value="Genomic_DNA"/>
</dbReference>